<dbReference type="GO" id="GO:0005737">
    <property type="term" value="C:cytoplasm"/>
    <property type="evidence" value="ECO:0007669"/>
    <property type="project" value="TreeGrafter"/>
</dbReference>
<dbReference type="InterPro" id="IPR019410">
    <property type="entry name" value="Methyltransf_16"/>
</dbReference>
<dbReference type="SUPFAM" id="SSF53335">
    <property type="entry name" value="S-adenosyl-L-methionine-dependent methyltransferases"/>
    <property type="match status" value="1"/>
</dbReference>
<proteinExistence type="predicted"/>
<reference evidence="2" key="1">
    <citation type="submission" date="2020-07" db="EMBL/GenBank/DDBJ databases">
        <title>Draft Genome Sequence of a Deep-Sea Yeast, Naganishia (Cryptococcus) liquefaciens strain N6.</title>
        <authorList>
            <person name="Han Y.W."/>
            <person name="Kajitani R."/>
            <person name="Morimoto H."/>
            <person name="Parhat M."/>
            <person name="Tsubouchi H."/>
            <person name="Bakenova O."/>
            <person name="Ogata M."/>
            <person name="Argunhan B."/>
            <person name="Aoki R."/>
            <person name="Kajiwara S."/>
            <person name="Itoh T."/>
            <person name="Iwasaki H."/>
        </authorList>
    </citation>
    <scope>NUCLEOTIDE SEQUENCE</scope>
    <source>
        <strain evidence="2">N6</strain>
    </source>
</reference>
<evidence type="ECO:0000313" key="2">
    <source>
        <dbReference type="EMBL" id="GHJ85765.1"/>
    </source>
</evidence>
<dbReference type="GO" id="GO:0008757">
    <property type="term" value="F:S-adenosylmethionine-dependent methyltransferase activity"/>
    <property type="evidence" value="ECO:0007669"/>
    <property type="project" value="UniProtKB-ARBA"/>
</dbReference>
<comment type="caution">
    <text evidence="2">The sequence shown here is derived from an EMBL/GenBank/DDBJ whole genome shotgun (WGS) entry which is preliminary data.</text>
</comment>
<dbReference type="OrthoDB" id="407325at2759"/>
<feature type="region of interest" description="Disordered" evidence="1">
    <location>
        <begin position="133"/>
        <end position="152"/>
    </location>
</feature>
<accession>A0A8H3YDS2</accession>
<dbReference type="PANTHER" id="PTHR14614:SF104">
    <property type="entry name" value="N-METHYLTRANSFERASE, PUTATIVE (AFU_ORTHOLOGUE AFUA_1G17750)-RELATED"/>
    <property type="match status" value="1"/>
</dbReference>
<dbReference type="Proteomes" id="UP000620104">
    <property type="component" value="Unassembled WGS sequence"/>
</dbReference>
<dbReference type="Gene3D" id="3.40.50.150">
    <property type="entry name" value="Vaccinia Virus protein VP39"/>
    <property type="match status" value="1"/>
</dbReference>
<evidence type="ECO:0000256" key="1">
    <source>
        <dbReference type="SAM" id="MobiDB-lite"/>
    </source>
</evidence>
<sequence>MPDIEGIFEDSLLALFNHRPIAFSTPGPDEPYAYAPSPIRYLDGTPVHLPRSKTYAQEGPHVDVDLPVAPPGLHTTLQLTHIWLSSILLSDLVTHGCISVHGARICELGAGAGLPGIVAACSGARAVVSTDYAVPSSVSEQDEDGRRRRRRRRANATDVLGILRGNFHRALARHAQQGGGDDDDDDNDDDDEDDDDDGDDAWHVLGHTWGEPVRDLLTSCTPAHVPEKFHTILCADLLWTTSAHAALITSLTALLAPQGGIVHMVAGLHQGRGAVDRFRRAWVERTAGWIEDVFEVQWGRDGWEVLRDWREGREARKGDCAEAEDEHGTVVYFRIGLRDDPSIR</sequence>
<feature type="compositionally biased region" description="Acidic residues" evidence="1">
    <location>
        <begin position="180"/>
        <end position="199"/>
    </location>
</feature>
<dbReference type="PANTHER" id="PTHR14614">
    <property type="entry name" value="HEPATOCELLULAR CARCINOMA-ASSOCIATED ANTIGEN"/>
    <property type="match status" value="1"/>
</dbReference>
<name>A0A8H3YDS2_9TREE</name>
<gene>
    <name evidence="2" type="ORF">NliqN6_2167</name>
</gene>
<dbReference type="InterPro" id="IPR029063">
    <property type="entry name" value="SAM-dependent_MTases_sf"/>
</dbReference>
<protein>
    <recommendedName>
        <fullName evidence="4">Nicotinamide N-methyltransferase</fullName>
    </recommendedName>
</protein>
<feature type="region of interest" description="Disordered" evidence="1">
    <location>
        <begin position="173"/>
        <end position="202"/>
    </location>
</feature>
<dbReference type="EMBL" id="BLZA01000013">
    <property type="protein sequence ID" value="GHJ85765.1"/>
    <property type="molecule type" value="Genomic_DNA"/>
</dbReference>
<evidence type="ECO:0008006" key="4">
    <source>
        <dbReference type="Google" id="ProtNLM"/>
    </source>
</evidence>
<dbReference type="AlphaFoldDB" id="A0A8H3YDS2"/>
<organism evidence="2 3">
    <name type="scientific">Naganishia liquefaciens</name>
    <dbReference type="NCBI Taxonomy" id="104408"/>
    <lineage>
        <taxon>Eukaryota</taxon>
        <taxon>Fungi</taxon>
        <taxon>Dikarya</taxon>
        <taxon>Basidiomycota</taxon>
        <taxon>Agaricomycotina</taxon>
        <taxon>Tremellomycetes</taxon>
        <taxon>Filobasidiales</taxon>
        <taxon>Filobasidiaceae</taxon>
        <taxon>Naganishia</taxon>
    </lineage>
</organism>
<evidence type="ECO:0000313" key="3">
    <source>
        <dbReference type="Proteomes" id="UP000620104"/>
    </source>
</evidence>
<keyword evidence="3" id="KW-1185">Reference proteome</keyword>